<dbReference type="NCBIfam" id="TIGR00691">
    <property type="entry name" value="spoT_relA"/>
    <property type="match status" value="1"/>
</dbReference>
<dbReference type="InterPro" id="IPR043519">
    <property type="entry name" value="NT_sf"/>
</dbReference>
<evidence type="ECO:0000259" key="5">
    <source>
        <dbReference type="PROSITE" id="PS51671"/>
    </source>
</evidence>
<comment type="pathway">
    <text evidence="1">Purine metabolism; ppGpp biosynthesis; ppGpp from GTP: step 1/2.</text>
</comment>
<evidence type="ECO:0000259" key="6">
    <source>
        <dbReference type="PROSITE" id="PS51831"/>
    </source>
</evidence>
<dbReference type="InterPro" id="IPR004811">
    <property type="entry name" value="RelA/Spo_fam"/>
</dbReference>
<dbReference type="Pfam" id="PF02824">
    <property type="entry name" value="TGS"/>
    <property type="match status" value="1"/>
</dbReference>
<proteinExistence type="inferred from homology"/>
<dbReference type="PROSITE" id="PS51831">
    <property type="entry name" value="HD"/>
    <property type="match status" value="1"/>
</dbReference>
<comment type="caution">
    <text evidence="8">The sequence shown here is derived from an EMBL/GenBank/DDBJ whole genome shotgun (WGS) entry which is preliminary data.</text>
</comment>
<evidence type="ECO:0000313" key="8">
    <source>
        <dbReference type="EMBL" id="PNV68558.1"/>
    </source>
</evidence>
<evidence type="ECO:0000256" key="2">
    <source>
        <dbReference type="ARBA" id="ARBA00048244"/>
    </source>
</evidence>
<dbReference type="SUPFAM" id="SSF55021">
    <property type="entry name" value="ACT-like"/>
    <property type="match status" value="1"/>
</dbReference>
<evidence type="ECO:0000259" key="7">
    <source>
        <dbReference type="PROSITE" id="PS51880"/>
    </source>
</evidence>
<dbReference type="SMART" id="SM00954">
    <property type="entry name" value="RelA_SpoT"/>
    <property type="match status" value="1"/>
</dbReference>
<dbReference type="InterPro" id="IPR045865">
    <property type="entry name" value="ACT-like_dom_sf"/>
</dbReference>
<dbReference type="InterPro" id="IPR004095">
    <property type="entry name" value="TGS"/>
</dbReference>
<evidence type="ECO:0000313" key="9">
    <source>
        <dbReference type="Proteomes" id="UP000236197"/>
    </source>
</evidence>
<name>A0A2K2UEB3_9ACTN</name>
<comment type="function">
    <text evidence="3">In eubacteria ppGpp (guanosine 3'-diphosphate 5'-diphosphate) is a mediator of the stringent response that coordinates a variety of cellular activities in response to changes in nutritional abundance.</text>
</comment>
<organism evidence="8 9">
    <name type="scientific">Enteroscipio rubneri</name>
    <dbReference type="NCBI Taxonomy" id="2070686"/>
    <lineage>
        <taxon>Bacteria</taxon>
        <taxon>Bacillati</taxon>
        <taxon>Actinomycetota</taxon>
        <taxon>Coriobacteriia</taxon>
        <taxon>Eggerthellales</taxon>
        <taxon>Eggerthellaceae</taxon>
        <taxon>Enteroscipio</taxon>
    </lineage>
</organism>
<dbReference type="EMBL" id="PPEK01000001">
    <property type="protein sequence ID" value="PNV68558.1"/>
    <property type="molecule type" value="Genomic_DNA"/>
</dbReference>
<dbReference type="RefSeq" id="WP_103263884.1">
    <property type="nucleotide sequence ID" value="NZ_CABMLE010000001.1"/>
</dbReference>
<feature type="compositionally biased region" description="Basic and acidic residues" evidence="4">
    <location>
        <begin position="41"/>
        <end position="55"/>
    </location>
</feature>
<evidence type="ECO:0000256" key="1">
    <source>
        <dbReference type="ARBA" id="ARBA00004976"/>
    </source>
</evidence>
<dbReference type="GO" id="GO:0008728">
    <property type="term" value="F:GTP diphosphokinase activity"/>
    <property type="evidence" value="ECO:0007669"/>
    <property type="project" value="UniProtKB-EC"/>
</dbReference>
<dbReference type="InterPro" id="IPR012676">
    <property type="entry name" value="TGS-like"/>
</dbReference>
<dbReference type="CDD" id="cd04876">
    <property type="entry name" value="ACT_RelA-SpoT"/>
    <property type="match status" value="1"/>
</dbReference>
<dbReference type="SUPFAM" id="SSF81271">
    <property type="entry name" value="TGS-like"/>
    <property type="match status" value="1"/>
</dbReference>
<feature type="region of interest" description="Disordered" evidence="4">
    <location>
        <begin position="1"/>
        <end position="55"/>
    </location>
</feature>
<dbReference type="GO" id="GO:0015970">
    <property type="term" value="P:guanosine tetraphosphate biosynthetic process"/>
    <property type="evidence" value="ECO:0007669"/>
    <property type="project" value="UniProtKB-UniPathway"/>
</dbReference>
<evidence type="ECO:0000256" key="3">
    <source>
        <dbReference type="RuleBase" id="RU003847"/>
    </source>
</evidence>
<dbReference type="UniPathway" id="UPA00908">
    <property type="reaction ID" value="UER00884"/>
</dbReference>
<dbReference type="PROSITE" id="PS51880">
    <property type="entry name" value="TGS"/>
    <property type="match status" value="1"/>
</dbReference>
<dbReference type="PANTHER" id="PTHR21262">
    <property type="entry name" value="GUANOSINE-3',5'-BIS DIPHOSPHATE 3'-PYROPHOSPHOHYDROLASE"/>
    <property type="match status" value="1"/>
</dbReference>
<sequence length="797" mass="89307">MGKDGHEELLGTPLEPGSHRQTVEDNLLGRPRVAEKSFAPDAKKESQASRTPEERFAELQRLTSTYLSEEDEAVLAKAFAFASEAHAGQCRKSGEPFIAHPVEVAIILADLRMDVETLSAALLHDTVEDTTVTRELVEQEFSPEIAQLVEGVTKITRIEVESLSDEQAATIRKMLVAMSKDIRVIVIKLADRLHNMRTLGALREDRRIFKARETLEIYAPIAHRLGINNIKWELEDLSFFYLEPNKFKQVSRMVTESRAEREGYLDQIIEILRDEMEKVGIQAQIMGRPKHLYSIYQKMTKKGKGFSEIYDLIAVRIIVKSVKDCYSALGAVHTLWHPMPGRFKDYIAMPKFNMYQSLHTTVIGPAGRPLEVQIRTEDMHRQSEYGVAAHWRYKEKGGKSGDALDQQLAWLRQMIDWQSETQDSREFLKDLKVDLAPTEVYVFTPKGEAMSLRSGSTPVDFAYAIHTEVGNHCVGAKVNGAIVPLTYELQLGDRVEILTQKSASPSRDWLNIVKTPSARSKIRSYFSKISRGDDLQAGRDKLTREMRKHGLGISNAQSMRAMKAVAEHMGFRDADDMLVNIGTGKEGAQHVANRLLKILVDRGTEADEAPGLGSGTMSTGKLPPMLTSVKRPKKHEAHTSNGVVVKGIDDVLVRLSKCCNPVPGDEILGFVTRGRGVSVHRADCPNAQDLKQTPERIIDVSWEHDLPKNTSFKVEVLIEALDRMNLLRDVTIILSEMGANVLACSTTSHRDGMVEMRFLFQVSDIAHIDIVLNRLRDVEGVFDARRMVPKAGSGKKK</sequence>
<dbReference type="InterPro" id="IPR002912">
    <property type="entry name" value="ACT_dom"/>
</dbReference>
<dbReference type="InterPro" id="IPR006674">
    <property type="entry name" value="HD_domain"/>
</dbReference>
<dbReference type="Pfam" id="PF13328">
    <property type="entry name" value="HD_4"/>
    <property type="match status" value="1"/>
</dbReference>
<dbReference type="GO" id="GO:0016301">
    <property type="term" value="F:kinase activity"/>
    <property type="evidence" value="ECO:0007669"/>
    <property type="project" value="UniProtKB-KW"/>
</dbReference>
<dbReference type="CDD" id="cd00077">
    <property type="entry name" value="HDc"/>
    <property type="match status" value="1"/>
</dbReference>
<dbReference type="FunFam" id="3.30.460.10:FF:000001">
    <property type="entry name" value="GTP pyrophosphokinase RelA"/>
    <property type="match status" value="1"/>
</dbReference>
<accession>A0A2K2UEB3</accession>
<dbReference type="OrthoDB" id="9805041at2"/>
<dbReference type="Gene3D" id="3.30.70.260">
    <property type="match status" value="1"/>
</dbReference>
<dbReference type="SMART" id="SM00471">
    <property type="entry name" value="HDc"/>
    <property type="match status" value="1"/>
</dbReference>
<protein>
    <submittedName>
        <fullName evidence="8">GTP pyrophosphokinase</fullName>
    </submittedName>
</protein>
<dbReference type="InterPro" id="IPR003607">
    <property type="entry name" value="HD/PDEase_dom"/>
</dbReference>
<dbReference type="AlphaFoldDB" id="A0A2K2UEB3"/>
<evidence type="ECO:0000256" key="4">
    <source>
        <dbReference type="SAM" id="MobiDB-lite"/>
    </source>
</evidence>
<feature type="domain" description="TGS" evidence="7">
    <location>
        <begin position="436"/>
        <end position="499"/>
    </location>
</feature>
<keyword evidence="9" id="KW-1185">Reference proteome</keyword>
<dbReference type="Gene3D" id="3.30.460.10">
    <property type="entry name" value="Beta Polymerase, domain 2"/>
    <property type="match status" value="1"/>
</dbReference>
<dbReference type="SUPFAM" id="SSF109604">
    <property type="entry name" value="HD-domain/PDEase-like"/>
    <property type="match status" value="1"/>
</dbReference>
<dbReference type="Gene3D" id="1.10.3210.10">
    <property type="entry name" value="Hypothetical protein af1432"/>
    <property type="match status" value="1"/>
</dbReference>
<comment type="catalytic activity">
    <reaction evidence="2">
        <text>GTP + ATP = guanosine 3'-diphosphate 5'-triphosphate + AMP</text>
        <dbReference type="Rhea" id="RHEA:22088"/>
        <dbReference type="ChEBI" id="CHEBI:30616"/>
        <dbReference type="ChEBI" id="CHEBI:37565"/>
        <dbReference type="ChEBI" id="CHEBI:142410"/>
        <dbReference type="ChEBI" id="CHEBI:456215"/>
        <dbReference type="EC" id="2.7.6.5"/>
    </reaction>
</comment>
<dbReference type="Gene3D" id="3.10.20.30">
    <property type="match status" value="1"/>
</dbReference>
<dbReference type="Pfam" id="PF19296">
    <property type="entry name" value="RelA_AH_RIS"/>
    <property type="match status" value="1"/>
</dbReference>
<keyword evidence="8" id="KW-0808">Transferase</keyword>
<dbReference type="FunFam" id="3.10.20.30:FF:000002">
    <property type="entry name" value="GTP pyrophosphokinase (RelA/SpoT)"/>
    <property type="match status" value="1"/>
</dbReference>
<keyword evidence="8" id="KW-0418">Kinase</keyword>
<dbReference type="InterPro" id="IPR033655">
    <property type="entry name" value="TGS_RelA/SpoT"/>
</dbReference>
<reference evidence="9" key="1">
    <citation type="submission" date="2018-01" db="EMBL/GenBank/DDBJ databases">
        <title>Rubneribacter badeniensis gen. nov., sp. nov., and Colonibacter rubneri, gen. nov., sp. nov., WGS of new members of the Eggerthellaceae.</title>
        <authorList>
            <person name="Danylec N."/>
            <person name="Stoll D.A."/>
            <person name="Doetsch A."/>
            <person name="Kulling S.E."/>
            <person name="Huch M."/>
        </authorList>
    </citation>
    <scope>NUCLEOTIDE SEQUENCE [LARGE SCALE GENOMIC DNA]</scope>
    <source>
        <strain evidence="9">ResAG-96</strain>
    </source>
</reference>
<dbReference type="SUPFAM" id="SSF81301">
    <property type="entry name" value="Nucleotidyltransferase"/>
    <property type="match status" value="1"/>
</dbReference>
<dbReference type="Pfam" id="PF04607">
    <property type="entry name" value="RelA_SpoT"/>
    <property type="match status" value="1"/>
</dbReference>
<feature type="domain" description="ACT" evidence="5">
    <location>
        <begin position="715"/>
        <end position="789"/>
    </location>
</feature>
<dbReference type="InterPro" id="IPR007685">
    <property type="entry name" value="RelA_SpoT"/>
</dbReference>
<dbReference type="CDD" id="cd01668">
    <property type="entry name" value="TGS_RSH"/>
    <property type="match status" value="1"/>
</dbReference>
<dbReference type="CDD" id="cd05399">
    <property type="entry name" value="NT_Rel-Spo_like"/>
    <property type="match status" value="1"/>
</dbReference>
<comment type="similarity">
    <text evidence="3">Belongs to the relA/spoT family.</text>
</comment>
<feature type="domain" description="HD" evidence="6">
    <location>
        <begin position="97"/>
        <end position="196"/>
    </location>
</feature>
<gene>
    <name evidence="8" type="ORF">C2L71_00795</name>
</gene>
<dbReference type="FunFam" id="1.10.3210.10:FF:000001">
    <property type="entry name" value="GTP pyrophosphokinase RelA"/>
    <property type="match status" value="1"/>
</dbReference>
<dbReference type="PROSITE" id="PS51671">
    <property type="entry name" value="ACT"/>
    <property type="match status" value="1"/>
</dbReference>
<dbReference type="GO" id="GO:0005886">
    <property type="term" value="C:plasma membrane"/>
    <property type="evidence" value="ECO:0007669"/>
    <property type="project" value="TreeGrafter"/>
</dbReference>
<dbReference type="Proteomes" id="UP000236197">
    <property type="component" value="Unassembled WGS sequence"/>
</dbReference>
<dbReference type="InterPro" id="IPR045600">
    <property type="entry name" value="RelA/SpoT_AH_RIS"/>
</dbReference>
<dbReference type="PANTHER" id="PTHR21262:SF31">
    <property type="entry name" value="GTP PYROPHOSPHOKINASE"/>
    <property type="match status" value="1"/>
</dbReference>
<dbReference type="Pfam" id="PF13291">
    <property type="entry name" value="ACT_4"/>
    <property type="match status" value="1"/>
</dbReference>
<dbReference type="InterPro" id="IPR012675">
    <property type="entry name" value="Beta-grasp_dom_sf"/>
</dbReference>